<dbReference type="CDD" id="cd06225">
    <property type="entry name" value="HAMP"/>
    <property type="match status" value="1"/>
</dbReference>
<feature type="compositionally biased region" description="Pro residues" evidence="12">
    <location>
        <begin position="52"/>
        <end position="64"/>
    </location>
</feature>
<organism evidence="16 17">
    <name type="scientific">Mycobacterium shigaense</name>
    <dbReference type="NCBI Taxonomy" id="722731"/>
    <lineage>
        <taxon>Bacteria</taxon>
        <taxon>Bacillati</taxon>
        <taxon>Actinomycetota</taxon>
        <taxon>Actinomycetes</taxon>
        <taxon>Mycobacteriales</taxon>
        <taxon>Mycobacteriaceae</taxon>
        <taxon>Mycobacterium</taxon>
        <taxon>Mycobacterium simiae complex</taxon>
    </lineage>
</organism>
<dbReference type="SUPFAM" id="SSF47384">
    <property type="entry name" value="Homodimeric domain of signal transducing histidine kinase"/>
    <property type="match status" value="1"/>
</dbReference>
<dbReference type="PROSITE" id="PS50109">
    <property type="entry name" value="HIS_KIN"/>
    <property type="match status" value="1"/>
</dbReference>
<dbReference type="KEGG" id="mshg:MSG_04439"/>
<dbReference type="SUPFAM" id="SSF158472">
    <property type="entry name" value="HAMP domain-like"/>
    <property type="match status" value="1"/>
</dbReference>
<dbReference type="Pfam" id="PF00672">
    <property type="entry name" value="HAMP"/>
    <property type="match status" value="1"/>
</dbReference>
<dbReference type="InterPro" id="IPR005467">
    <property type="entry name" value="His_kinase_dom"/>
</dbReference>
<dbReference type="InterPro" id="IPR036097">
    <property type="entry name" value="HisK_dim/P_sf"/>
</dbReference>
<dbReference type="SMART" id="SM00304">
    <property type="entry name" value="HAMP"/>
    <property type="match status" value="1"/>
</dbReference>
<evidence type="ECO:0000256" key="4">
    <source>
        <dbReference type="ARBA" id="ARBA00012438"/>
    </source>
</evidence>
<evidence type="ECO:0000313" key="17">
    <source>
        <dbReference type="Proteomes" id="UP000217736"/>
    </source>
</evidence>
<evidence type="ECO:0000256" key="7">
    <source>
        <dbReference type="ARBA" id="ARBA00022692"/>
    </source>
</evidence>
<evidence type="ECO:0000256" key="8">
    <source>
        <dbReference type="ARBA" id="ARBA00022777"/>
    </source>
</evidence>
<dbReference type="Gene3D" id="1.10.287.130">
    <property type="match status" value="1"/>
</dbReference>
<dbReference type="Pfam" id="PF00512">
    <property type="entry name" value="HisKA"/>
    <property type="match status" value="1"/>
</dbReference>
<keyword evidence="5" id="KW-0597">Phosphoprotein</keyword>
<evidence type="ECO:0000256" key="10">
    <source>
        <dbReference type="ARBA" id="ARBA00023012"/>
    </source>
</evidence>
<dbReference type="PROSITE" id="PS50885">
    <property type="entry name" value="HAMP"/>
    <property type="match status" value="1"/>
</dbReference>
<evidence type="ECO:0000256" key="6">
    <source>
        <dbReference type="ARBA" id="ARBA00022679"/>
    </source>
</evidence>
<sequence>MGLVAATLVLVACGLAASGVMVTSILRHSLISRIDQTLLDASKSWAQAPRKQSPPPYEGPDPGRPPSKFYVRGIGIDGTPFTAINDRNAEPALPADNDVGPNPVTLPSVNGSEIQWRAVSVRGPHGLITVAIDLSDLEHTVRSLVWLQVGIGVAVLVVVGLAGFAVVQRSLRPLAEVEQTAAAIASGQLDRRVPERDPRTEVGRLSLALNGMLTQIQRAMASSESSAEKARGSEERMRRFITDASHELRTPLTTIRGFAELYRQGAARDVAMLLSRIESEASRMGLLVDDLLLLARLDVQRPLEHHRVDLLALASDAVHDAQAIDPQRRVYMEVLDGPGTPEVLGDEPRIRQVLSNLVANALQHTPTSADVIVRVGTEGDDAVIEVADRGPGMTQQDASRIFERFYRTDSSRARASGGTGLGLSIVDSLVHAHGGAVSVKTAPGEGCCFRVTLPRISEVPAQVG</sequence>
<dbReference type="EC" id="2.7.13.3" evidence="4"/>
<dbReference type="FunFam" id="1.10.287.130:FF:000001">
    <property type="entry name" value="Two-component sensor histidine kinase"/>
    <property type="match status" value="1"/>
</dbReference>
<dbReference type="PANTHER" id="PTHR45436:SF5">
    <property type="entry name" value="SENSOR HISTIDINE KINASE TRCS"/>
    <property type="match status" value="1"/>
</dbReference>
<evidence type="ECO:0000259" key="15">
    <source>
        <dbReference type="PROSITE" id="PS50885"/>
    </source>
</evidence>
<dbReference type="InterPro" id="IPR003660">
    <property type="entry name" value="HAMP_dom"/>
</dbReference>
<evidence type="ECO:0000256" key="9">
    <source>
        <dbReference type="ARBA" id="ARBA00022989"/>
    </source>
</evidence>
<evidence type="ECO:0000256" key="3">
    <source>
        <dbReference type="ARBA" id="ARBA00004236"/>
    </source>
</evidence>
<evidence type="ECO:0000256" key="1">
    <source>
        <dbReference type="ARBA" id="ARBA00000085"/>
    </source>
</evidence>
<reference evidence="17" key="1">
    <citation type="submission" date="2017-06" db="EMBL/GenBank/DDBJ databases">
        <title>Complete Genome Sequence of Mycobacterium shigaense.</title>
        <authorList>
            <person name="Fukano H."/>
            <person name="Yoshida M."/>
            <person name="Kazumi Y."/>
            <person name="Ogura Y."/>
            <person name="Mitarai S."/>
            <person name="Hayashi T."/>
            <person name="Hoshino Y."/>
        </authorList>
    </citation>
    <scope>NUCLEOTIDE SEQUENCE [LARGE SCALE GENOMIC DNA]</scope>
    <source>
        <strain evidence="17">UN-152</strain>
    </source>
</reference>
<evidence type="ECO:0000256" key="2">
    <source>
        <dbReference type="ARBA" id="ARBA00001968"/>
    </source>
</evidence>
<evidence type="ECO:0000313" key="16">
    <source>
        <dbReference type="EMBL" id="BAX94555.1"/>
    </source>
</evidence>
<evidence type="ECO:0000256" key="13">
    <source>
        <dbReference type="SAM" id="Phobius"/>
    </source>
</evidence>
<protein>
    <recommendedName>
        <fullName evidence="4">histidine kinase</fullName>
        <ecNumber evidence="4">2.7.13.3</ecNumber>
    </recommendedName>
</protein>
<dbReference type="InterPro" id="IPR003594">
    <property type="entry name" value="HATPase_dom"/>
</dbReference>
<dbReference type="Pfam" id="PF02518">
    <property type="entry name" value="HATPase_c"/>
    <property type="match status" value="1"/>
</dbReference>
<evidence type="ECO:0000256" key="11">
    <source>
        <dbReference type="ARBA" id="ARBA00023136"/>
    </source>
</evidence>
<keyword evidence="6" id="KW-0808">Transferase</keyword>
<evidence type="ECO:0000259" key="14">
    <source>
        <dbReference type="PROSITE" id="PS50109"/>
    </source>
</evidence>
<dbReference type="SUPFAM" id="SSF55874">
    <property type="entry name" value="ATPase domain of HSP90 chaperone/DNA topoisomerase II/histidine kinase"/>
    <property type="match status" value="1"/>
</dbReference>
<dbReference type="Gene3D" id="3.30.565.10">
    <property type="entry name" value="Histidine kinase-like ATPase, C-terminal domain"/>
    <property type="match status" value="1"/>
</dbReference>
<dbReference type="GO" id="GO:0005886">
    <property type="term" value="C:plasma membrane"/>
    <property type="evidence" value="ECO:0007669"/>
    <property type="project" value="UniProtKB-SubCell"/>
</dbReference>
<name>A0A1Z4ENK8_9MYCO</name>
<dbReference type="GO" id="GO:0000155">
    <property type="term" value="F:phosphorelay sensor kinase activity"/>
    <property type="evidence" value="ECO:0007669"/>
    <property type="project" value="InterPro"/>
</dbReference>
<proteinExistence type="predicted"/>
<dbReference type="InterPro" id="IPR004358">
    <property type="entry name" value="Sig_transdc_His_kin-like_C"/>
</dbReference>
<keyword evidence="11 13" id="KW-0472">Membrane</keyword>
<keyword evidence="17" id="KW-1185">Reference proteome</keyword>
<dbReference type="CDD" id="cd00082">
    <property type="entry name" value="HisKA"/>
    <property type="match status" value="1"/>
</dbReference>
<feature type="domain" description="Histidine kinase" evidence="14">
    <location>
        <begin position="243"/>
        <end position="457"/>
    </location>
</feature>
<dbReference type="InterPro" id="IPR003661">
    <property type="entry name" value="HisK_dim/P_dom"/>
</dbReference>
<feature type="domain" description="HAMP" evidence="15">
    <location>
        <begin position="168"/>
        <end position="221"/>
    </location>
</feature>
<evidence type="ECO:0000256" key="5">
    <source>
        <dbReference type="ARBA" id="ARBA00022553"/>
    </source>
</evidence>
<keyword evidence="8 16" id="KW-0418">Kinase</keyword>
<feature type="region of interest" description="Disordered" evidence="12">
    <location>
        <begin position="44"/>
        <end position="64"/>
    </location>
</feature>
<dbReference type="InterPro" id="IPR036890">
    <property type="entry name" value="HATPase_C_sf"/>
</dbReference>
<dbReference type="GO" id="GO:0005509">
    <property type="term" value="F:calcium ion binding"/>
    <property type="evidence" value="ECO:0007669"/>
    <property type="project" value="UniProtKB-ARBA"/>
</dbReference>
<dbReference type="EMBL" id="AP018164">
    <property type="protein sequence ID" value="BAX94555.1"/>
    <property type="molecule type" value="Genomic_DNA"/>
</dbReference>
<dbReference type="SMART" id="SM00388">
    <property type="entry name" value="HisKA"/>
    <property type="match status" value="1"/>
</dbReference>
<comment type="subcellular location">
    <subcellularLocation>
        <location evidence="3">Cell membrane</location>
    </subcellularLocation>
</comment>
<dbReference type="FunFam" id="3.30.565.10:FF:000006">
    <property type="entry name" value="Sensor histidine kinase WalK"/>
    <property type="match status" value="1"/>
</dbReference>
<dbReference type="PRINTS" id="PR00344">
    <property type="entry name" value="BCTRLSENSOR"/>
</dbReference>
<evidence type="ECO:0000256" key="12">
    <source>
        <dbReference type="SAM" id="MobiDB-lite"/>
    </source>
</evidence>
<comment type="catalytic activity">
    <reaction evidence="1">
        <text>ATP + protein L-histidine = ADP + protein N-phospho-L-histidine.</text>
        <dbReference type="EC" id="2.7.13.3"/>
    </reaction>
</comment>
<comment type="cofactor">
    <cofactor evidence="2">
        <name>a divalent metal cation</name>
        <dbReference type="ChEBI" id="CHEBI:60240"/>
    </cofactor>
</comment>
<dbReference type="InterPro" id="IPR050428">
    <property type="entry name" value="TCS_sensor_his_kinase"/>
</dbReference>
<gene>
    <name evidence="16" type="primary">phoR</name>
    <name evidence="16" type="ORF">MSG_04439</name>
</gene>
<accession>A0A1Z4ENK8</accession>
<dbReference type="Gene3D" id="6.10.340.10">
    <property type="match status" value="1"/>
</dbReference>
<dbReference type="AlphaFoldDB" id="A0A1Z4ENK8"/>
<dbReference type="PANTHER" id="PTHR45436">
    <property type="entry name" value="SENSOR HISTIDINE KINASE YKOH"/>
    <property type="match status" value="1"/>
</dbReference>
<keyword evidence="9 13" id="KW-1133">Transmembrane helix</keyword>
<keyword evidence="10" id="KW-0902">Two-component regulatory system</keyword>
<dbReference type="CDD" id="cd00075">
    <property type="entry name" value="HATPase"/>
    <property type="match status" value="1"/>
</dbReference>
<feature type="transmembrane region" description="Helical" evidence="13">
    <location>
        <begin position="145"/>
        <end position="167"/>
    </location>
</feature>
<dbReference type="SMART" id="SM00387">
    <property type="entry name" value="HATPase_c"/>
    <property type="match status" value="1"/>
</dbReference>
<keyword evidence="7 13" id="KW-0812">Transmembrane</keyword>
<dbReference type="Proteomes" id="UP000217736">
    <property type="component" value="Chromosome"/>
</dbReference>